<reference evidence="3 4" key="1">
    <citation type="submission" date="2012-11" db="EMBL/GenBank/DDBJ databases">
        <title>Whole genome sequence of Acidisphaera rubrifaciens HS-AP3.</title>
        <authorList>
            <person name="Azuma Y."/>
            <person name="Higashiura N."/>
            <person name="Hirakawa H."/>
            <person name="Matsushita K."/>
        </authorList>
    </citation>
    <scope>NUCLEOTIDE SEQUENCE [LARGE SCALE GENOMIC DNA]</scope>
    <source>
        <strain evidence="3 4">HS-AP3</strain>
    </source>
</reference>
<dbReference type="AlphaFoldDB" id="A0A0D6P7M2"/>
<protein>
    <recommendedName>
        <fullName evidence="2">DUF547 domain-containing protein</fullName>
    </recommendedName>
</protein>
<dbReference type="OrthoDB" id="526867at2"/>
<comment type="caution">
    <text evidence="3">The sequence shown here is derived from an EMBL/GenBank/DDBJ whole genome shotgun (WGS) entry which is preliminary data.</text>
</comment>
<gene>
    <name evidence="3" type="ORF">Asru_0450_02</name>
</gene>
<evidence type="ECO:0000256" key="1">
    <source>
        <dbReference type="SAM" id="SignalP"/>
    </source>
</evidence>
<name>A0A0D6P7M2_9PROT</name>
<evidence type="ECO:0000259" key="2">
    <source>
        <dbReference type="Pfam" id="PF04784"/>
    </source>
</evidence>
<keyword evidence="4" id="KW-1185">Reference proteome</keyword>
<dbReference type="InterPro" id="IPR006869">
    <property type="entry name" value="DUF547"/>
</dbReference>
<dbReference type="InterPro" id="IPR051548">
    <property type="entry name" value="Grx-like_ET"/>
</dbReference>
<organism evidence="3 4">
    <name type="scientific">Acidisphaera rubrifaciens HS-AP3</name>
    <dbReference type="NCBI Taxonomy" id="1231350"/>
    <lineage>
        <taxon>Bacteria</taxon>
        <taxon>Pseudomonadati</taxon>
        <taxon>Pseudomonadota</taxon>
        <taxon>Alphaproteobacteria</taxon>
        <taxon>Acetobacterales</taxon>
        <taxon>Acetobacteraceae</taxon>
        <taxon>Acidisphaera</taxon>
    </lineage>
</organism>
<dbReference type="GO" id="GO:0009055">
    <property type="term" value="F:electron transfer activity"/>
    <property type="evidence" value="ECO:0007669"/>
    <property type="project" value="TreeGrafter"/>
</dbReference>
<sequence>MTVLPRRWLLRTGLALAMPAILRARQAGAAGTAMPYPAWLDAWAGVLQRRVDARVRVDFAGIAADPGPLEAVVASVAAQGPQNDPRAFPTRADVIAYHLNAYNATAMLGIVRRGIPDYLGLIARFAFFANTTVRIGGTDTTLKEYENDVIRPLGEERVHFCLNCMVRGCPRLPRVPFRAGVLEAQLSAAAREFCSSPYQVRPAPDRGRVYVSQIFEFYTSDFTPAKAPSLLAYVNRWRASTLPDDWRVGFFDYDWTVNRQPAR</sequence>
<keyword evidence="1" id="KW-0732">Signal</keyword>
<dbReference type="EMBL" id="BANB01000450">
    <property type="protein sequence ID" value="GAN77760.1"/>
    <property type="molecule type" value="Genomic_DNA"/>
</dbReference>
<evidence type="ECO:0000313" key="4">
    <source>
        <dbReference type="Proteomes" id="UP000032680"/>
    </source>
</evidence>
<dbReference type="Proteomes" id="UP000032680">
    <property type="component" value="Unassembled WGS sequence"/>
</dbReference>
<dbReference type="GO" id="GO:0045454">
    <property type="term" value="P:cell redox homeostasis"/>
    <property type="evidence" value="ECO:0007669"/>
    <property type="project" value="TreeGrafter"/>
</dbReference>
<dbReference type="RefSeq" id="WP_048861984.1">
    <property type="nucleotide sequence ID" value="NZ_BANB01000450.1"/>
</dbReference>
<proteinExistence type="predicted"/>
<feature type="chain" id="PRO_5002309766" description="DUF547 domain-containing protein" evidence="1">
    <location>
        <begin position="30"/>
        <end position="263"/>
    </location>
</feature>
<accession>A0A0D6P7M2</accession>
<feature type="signal peptide" evidence="1">
    <location>
        <begin position="1"/>
        <end position="29"/>
    </location>
</feature>
<dbReference type="Pfam" id="PF04784">
    <property type="entry name" value="DUF547"/>
    <property type="match status" value="1"/>
</dbReference>
<evidence type="ECO:0000313" key="3">
    <source>
        <dbReference type="EMBL" id="GAN77760.1"/>
    </source>
</evidence>
<dbReference type="PANTHER" id="PTHR34386">
    <property type="entry name" value="GLUTAREDOXIN"/>
    <property type="match status" value="1"/>
</dbReference>
<dbReference type="PANTHER" id="PTHR34386:SF1">
    <property type="entry name" value="GLUTAREDOXIN-LIKE PROTEIN NRDH"/>
    <property type="match status" value="1"/>
</dbReference>
<feature type="domain" description="DUF547" evidence="2">
    <location>
        <begin position="91"/>
        <end position="193"/>
    </location>
</feature>